<dbReference type="AlphaFoldDB" id="A0A3A1P6S8"/>
<evidence type="ECO:0008006" key="6">
    <source>
        <dbReference type="Google" id="ProtNLM"/>
    </source>
</evidence>
<dbReference type="SUPFAM" id="SSF49785">
    <property type="entry name" value="Galactose-binding domain-like"/>
    <property type="match status" value="1"/>
</dbReference>
<comment type="caution">
    <text evidence="4">The sequence shown here is derived from an EMBL/GenBank/DDBJ whole genome shotgun (WGS) entry which is preliminary data.</text>
</comment>
<feature type="signal peptide" evidence="3">
    <location>
        <begin position="1"/>
        <end position="22"/>
    </location>
</feature>
<proteinExistence type="predicted"/>
<dbReference type="OrthoDB" id="9761519at2"/>
<dbReference type="Gene3D" id="2.60.120.260">
    <property type="entry name" value="Galactose-binding domain-like"/>
    <property type="match status" value="1"/>
</dbReference>
<gene>
    <name evidence="4" type="ORF">D2V17_11975</name>
</gene>
<keyword evidence="2" id="KW-0378">Hydrolase</keyword>
<keyword evidence="1 3" id="KW-0732">Signal</keyword>
<dbReference type="EMBL" id="QXFM01000107">
    <property type="protein sequence ID" value="RIV84131.1"/>
    <property type="molecule type" value="Genomic_DNA"/>
</dbReference>
<reference evidence="4 5" key="1">
    <citation type="submission" date="2018-08" db="EMBL/GenBank/DDBJ databases">
        <title>Erythrobacter zhengii sp.nov., a bacterium isolated from deep-sea sediment.</title>
        <authorList>
            <person name="Fang C."/>
            <person name="Wu Y.-H."/>
            <person name="Sun C."/>
            <person name="Wang H."/>
            <person name="Cheng H."/>
            <person name="Meng F.-X."/>
            <person name="Wang C.-S."/>
            <person name="Xu X.-W."/>
        </authorList>
    </citation>
    <scope>NUCLEOTIDE SEQUENCE [LARGE SCALE GENOMIC DNA]</scope>
    <source>
        <strain evidence="4 5">CCTCC AB 2015396</strain>
    </source>
</reference>
<feature type="chain" id="PRO_5017359405" description="Glycoside hydrolase" evidence="3">
    <location>
        <begin position="23"/>
        <end position="1108"/>
    </location>
</feature>
<dbReference type="PANTHER" id="PTHR43817:SF1">
    <property type="entry name" value="HYDROLASE, FAMILY 43, PUTATIVE (AFU_ORTHOLOGUE AFUA_3G01660)-RELATED"/>
    <property type="match status" value="1"/>
</dbReference>
<organism evidence="4 5">
    <name type="scientific">Aurantiacibacter xanthus</name>
    <dbReference type="NCBI Taxonomy" id="1784712"/>
    <lineage>
        <taxon>Bacteria</taxon>
        <taxon>Pseudomonadati</taxon>
        <taxon>Pseudomonadota</taxon>
        <taxon>Alphaproteobacteria</taxon>
        <taxon>Sphingomonadales</taxon>
        <taxon>Erythrobacteraceae</taxon>
        <taxon>Aurantiacibacter</taxon>
    </lineage>
</organism>
<keyword evidence="5" id="KW-1185">Reference proteome</keyword>
<evidence type="ECO:0000256" key="1">
    <source>
        <dbReference type="ARBA" id="ARBA00022729"/>
    </source>
</evidence>
<dbReference type="InterPro" id="IPR036237">
    <property type="entry name" value="Xyl_isomerase-like_sf"/>
</dbReference>
<dbReference type="InterPro" id="IPR008979">
    <property type="entry name" value="Galactose-bd-like_sf"/>
</dbReference>
<dbReference type="GO" id="GO:0016787">
    <property type="term" value="F:hydrolase activity"/>
    <property type="evidence" value="ECO:0007669"/>
    <property type="project" value="UniProtKB-KW"/>
</dbReference>
<protein>
    <recommendedName>
        <fullName evidence="6">Glycoside hydrolase</fullName>
    </recommendedName>
</protein>
<dbReference type="PANTHER" id="PTHR43817">
    <property type="entry name" value="GLYCOSYL HYDROLASE"/>
    <property type="match status" value="1"/>
</dbReference>
<dbReference type="Pfam" id="PF17132">
    <property type="entry name" value="Glyco_hydro_106"/>
    <property type="match status" value="1"/>
</dbReference>
<accession>A0A3A1P6S8</accession>
<evidence type="ECO:0000256" key="3">
    <source>
        <dbReference type="SAM" id="SignalP"/>
    </source>
</evidence>
<evidence type="ECO:0000256" key="2">
    <source>
        <dbReference type="ARBA" id="ARBA00022801"/>
    </source>
</evidence>
<sequence length="1108" mass="120568">MKLIGLLACASVLALFPSPAFAEESAPELQEGFQEPPQEARPHLWWHWMDGNVTVEGALADLEWMHRMGIGGVHAFSGSLGVPVVVDEPAPFMSERWAQAFEVAIERAHEYGMEVVIAGSPGWSQTGGPWVAPQDGMKKYVWSEVTLEGGQSAGRLPQPPVTTGDFAALTVPSGWGEAPTVTPEAYGDAAVFAFPMPGDRLPLAHYVSADQGEEFASLTPELSHSVTLPFTEGEDLRSVDIVYDEPVEVHALTMAMEKWPAFEIWAGASPDSLRPLASFAAAAAEHPSPQQTFALPATTAQHYRIAFQRPPGPPPRPGLPPQFSRGGAPDSLKIYRLELLGEARVNQFEAKAGFSSIANFDDQSLQQASSTSAIAPAAVVDLTSRLQADGTLDWTAPDNGRWTVVRLGWSLTGQTNGPAEPEATGLEVDKLDASAVHEYITTLLALYRDNANVALGEGGINALLTDSWEAGVQNWTPRILSDFERLRGYDPQPWLPVLVGRVVVDPASSEAFLFDFRQTLEDLLIENHYGTLARVAGEQGMTYYTEAQGDTPRAIVDGLAAKARADIPTAEFWYRPFATDPGQPSLIADVREAASAAHIYGKPFVAVEALTVAAGTDPWSFSPAMLQPVADRIFAYGANRLLLHESTSQPFLDRAPGLSLGFFGQFLNRNETWADEARPFFDYLARTSFMLQQGQYQADIAYFYGDEQSLSQLFHHDFNTNVPKGYGYDYLDARSLAHEVHVADGQLVTSGGMAYRILYMPSHVRHLTIATLERLQSLVEQGATLVADKPVGRFGMAGTEAQAAEIIDHLWGVGTGQSRDVGLGRVYPTSDLALALKAEGITPDVAFAGTSELLSLHRRSGETDIYYLSNQGDEPLSLPITFRATGTPQLWSADRGETRALSFARQGQNTEVSVPLDAGQSGFVVFQPSAATELTLSEPRTLRETLLDNEWEVDFQAQRGGPEETVTFEILTDWSENADPRIRYFSGAATYRADIDIDADMLESGTRLYLDLGEVNELATVFIDGREVGTAWKSPYRIDLTGQVTAGQHHLELKVTNLWVNRLIGDKQEGASPLAFAPQSPYTAESPLRSSGLLGPVRLVQTSELTPG</sequence>
<evidence type="ECO:0000313" key="5">
    <source>
        <dbReference type="Proteomes" id="UP000265366"/>
    </source>
</evidence>
<dbReference type="SUPFAM" id="SSF51658">
    <property type="entry name" value="Xylose isomerase-like"/>
    <property type="match status" value="1"/>
</dbReference>
<name>A0A3A1P6S8_9SPHN</name>
<dbReference type="Proteomes" id="UP000265366">
    <property type="component" value="Unassembled WGS sequence"/>
</dbReference>
<evidence type="ECO:0000313" key="4">
    <source>
        <dbReference type="EMBL" id="RIV84131.1"/>
    </source>
</evidence>
<dbReference type="RefSeq" id="WP_119593121.1">
    <property type="nucleotide sequence ID" value="NZ_QXFM01000107.1"/>
</dbReference>
<dbReference type="NCBIfam" id="NF045579">
    <property type="entry name" value="rhamnoside_JR"/>
    <property type="match status" value="1"/>
</dbReference>